<sequence>MREAVARPQWRRLLKMEDDIYGELRVELFSTLIFDGLARAMGVEAASGAECEEDDTRGCDVNVAIQRFCLPEH</sequence>
<dbReference type="EMBL" id="OZ034822">
    <property type="protein sequence ID" value="CAL1411857.1"/>
    <property type="molecule type" value="Genomic_DNA"/>
</dbReference>
<evidence type="ECO:0000313" key="1">
    <source>
        <dbReference type="EMBL" id="CAL1411857.1"/>
    </source>
</evidence>
<reference evidence="1 2" key="1">
    <citation type="submission" date="2024-04" db="EMBL/GenBank/DDBJ databases">
        <authorList>
            <person name="Fracassetti M."/>
        </authorList>
    </citation>
    <scope>NUCLEOTIDE SEQUENCE [LARGE SCALE GENOMIC DNA]</scope>
</reference>
<accession>A0AAV2GN36</accession>
<evidence type="ECO:0000313" key="2">
    <source>
        <dbReference type="Proteomes" id="UP001497516"/>
    </source>
</evidence>
<proteinExistence type="predicted"/>
<keyword evidence="2" id="KW-1185">Reference proteome</keyword>
<gene>
    <name evidence="1" type="ORF">LTRI10_LOCUS51189</name>
</gene>
<dbReference type="AlphaFoldDB" id="A0AAV2GN36"/>
<protein>
    <submittedName>
        <fullName evidence="1">Uncharacterized protein</fullName>
    </submittedName>
</protein>
<organism evidence="1 2">
    <name type="scientific">Linum trigynum</name>
    <dbReference type="NCBI Taxonomy" id="586398"/>
    <lineage>
        <taxon>Eukaryota</taxon>
        <taxon>Viridiplantae</taxon>
        <taxon>Streptophyta</taxon>
        <taxon>Embryophyta</taxon>
        <taxon>Tracheophyta</taxon>
        <taxon>Spermatophyta</taxon>
        <taxon>Magnoliopsida</taxon>
        <taxon>eudicotyledons</taxon>
        <taxon>Gunneridae</taxon>
        <taxon>Pentapetalae</taxon>
        <taxon>rosids</taxon>
        <taxon>fabids</taxon>
        <taxon>Malpighiales</taxon>
        <taxon>Linaceae</taxon>
        <taxon>Linum</taxon>
    </lineage>
</organism>
<dbReference type="Proteomes" id="UP001497516">
    <property type="component" value="Chromosome 9"/>
</dbReference>
<name>A0AAV2GN36_9ROSI</name>